<name>A0A7R9V4Z7_9CHLO</name>
<dbReference type="EMBL" id="HBEC01011318">
    <property type="protein sequence ID" value="CAD8285148.1"/>
    <property type="molecule type" value="Transcribed_RNA"/>
</dbReference>
<organism evidence="2">
    <name type="scientific">Chlamydomonas euryale</name>
    <dbReference type="NCBI Taxonomy" id="1486919"/>
    <lineage>
        <taxon>Eukaryota</taxon>
        <taxon>Viridiplantae</taxon>
        <taxon>Chlorophyta</taxon>
        <taxon>core chlorophytes</taxon>
        <taxon>Chlorophyceae</taxon>
        <taxon>CS clade</taxon>
        <taxon>Chlamydomonadales</taxon>
        <taxon>Chlamydomonadaceae</taxon>
        <taxon>Chlamydomonas</taxon>
    </lineage>
</organism>
<protein>
    <submittedName>
        <fullName evidence="2">Uncharacterized protein</fullName>
    </submittedName>
</protein>
<evidence type="ECO:0000256" key="1">
    <source>
        <dbReference type="SAM" id="MobiDB-lite"/>
    </source>
</evidence>
<accession>A0A7R9V4Z7</accession>
<proteinExistence type="predicted"/>
<feature type="compositionally biased region" description="Basic residues" evidence="1">
    <location>
        <begin position="225"/>
        <end position="241"/>
    </location>
</feature>
<sequence>MACPLPSARADCNVTDGDAARDFLESCPAAAAAAAAVAAAAAPGACSGEGAGPVRGTPRVARLDDCGGDGGSGSFRDWGVLAGRGAVPPRPSPFAAAHAHAPLLADLSPHDLALHVCPWKPASLHARHHQPPQQQTFHQQQTFEQQLAQLPRLLPAVNSATGDVPAVEAAALAAAATPACTVCRIGRFHIVSHPASVPAHVAARLQAHAQGHGPVHARTSAHGQAHGHSHARRLSHAHPHAHGLTQPPSGHGSARYPVPAAAHGPGRRPAHAAAVGSADVVAAAAGATAADAEGMVAATGTSSRPCFSAPSSASSLGSCSGAGGGGGFTVAPSASPSHVRYMREGSSGRLGQCAFSQSQAAAVGGTKAAPLPAFVHAFSAGRFSVYKAVMPAAPSQSAPPARTDVGSCSDAACASDSDSVCSAPVSVGGGKASRTCAAAISAAVAPAAAGIAAPCAVGAAVGASTRTEQASAVEAPRLAASVCTSAVSAPSPGQTRKCGRFLVYHDANAAALERPGSALRAAGPAGTQIVSRSHSHSRGRFTVWEEAAPGASADGGMVVELA</sequence>
<evidence type="ECO:0000313" key="2">
    <source>
        <dbReference type="EMBL" id="CAD8285148.1"/>
    </source>
</evidence>
<reference evidence="2" key="1">
    <citation type="submission" date="2021-01" db="EMBL/GenBank/DDBJ databases">
        <authorList>
            <person name="Corre E."/>
            <person name="Pelletier E."/>
            <person name="Niang G."/>
            <person name="Scheremetjew M."/>
            <person name="Finn R."/>
            <person name="Kale V."/>
            <person name="Holt S."/>
            <person name="Cochrane G."/>
            <person name="Meng A."/>
            <person name="Brown T."/>
            <person name="Cohen L."/>
        </authorList>
    </citation>
    <scope>NUCLEOTIDE SEQUENCE</scope>
    <source>
        <strain evidence="2">CCMP219</strain>
    </source>
</reference>
<dbReference type="AlphaFoldDB" id="A0A7R9V4Z7"/>
<feature type="region of interest" description="Disordered" evidence="1">
    <location>
        <begin position="207"/>
        <end position="271"/>
    </location>
</feature>
<gene>
    <name evidence="2" type="ORF">CEUR00632_LOCUS5186</name>
</gene>